<proteinExistence type="predicted"/>
<dbReference type="Proteomes" id="UP001234178">
    <property type="component" value="Unassembled WGS sequence"/>
</dbReference>
<dbReference type="EMBL" id="JAOYFB010000001">
    <property type="protein sequence ID" value="KAK4002524.1"/>
    <property type="molecule type" value="Genomic_DNA"/>
</dbReference>
<protein>
    <submittedName>
        <fullName evidence="1">Uncharacterized protein</fullName>
    </submittedName>
</protein>
<evidence type="ECO:0000313" key="1">
    <source>
        <dbReference type="EMBL" id="KAK4002524.1"/>
    </source>
</evidence>
<comment type="caution">
    <text evidence="1">The sequence shown here is derived from an EMBL/GenBank/DDBJ whole genome shotgun (WGS) entry which is preliminary data.</text>
</comment>
<sequence>MLKAVTEIRQYLPVVSWFSGNRALKVSSGIWMASVLENPGYPRIVAKNSRTWAIRVAYLPKWVGWADLMGKSGIPTTILENGGLQSTKLN</sequence>
<name>A0ABQ9YPG6_9CRUS</name>
<gene>
    <name evidence="1" type="ORF">OUZ56_004346</name>
</gene>
<reference evidence="1 2" key="1">
    <citation type="journal article" date="2023" name="Nucleic Acids Res.">
        <title>The hologenome of Daphnia magna reveals possible DNA methylation and microbiome-mediated evolution of the host genome.</title>
        <authorList>
            <person name="Chaturvedi A."/>
            <person name="Li X."/>
            <person name="Dhandapani V."/>
            <person name="Marshall H."/>
            <person name="Kissane S."/>
            <person name="Cuenca-Cambronero M."/>
            <person name="Asole G."/>
            <person name="Calvet F."/>
            <person name="Ruiz-Romero M."/>
            <person name="Marangio P."/>
            <person name="Guigo R."/>
            <person name="Rago D."/>
            <person name="Mirbahai L."/>
            <person name="Eastwood N."/>
            <person name="Colbourne J.K."/>
            <person name="Zhou J."/>
            <person name="Mallon E."/>
            <person name="Orsini L."/>
        </authorList>
    </citation>
    <scope>NUCLEOTIDE SEQUENCE [LARGE SCALE GENOMIC DNA]</scope>
    <source>
        <strain evidence="1">LRV0_1</strain>
    </source>
</reference>
<evidence type="ECO:0000313" key="2">
    <source>
        <dbReference type="Proteomes" id="UP001234178"/>
    </source>
</evidence>
<organism evidence="1 2">
    <name type="scientific">Daphnia magna</name>
    <dbReference type="NCBI Taxonomy" id="35525"/>
    <lineage>
        <taxon>Eukaryota</taxon>
        <taxon>Metazoa</taxon>
        <taxon>Ecdysozoa</taxon>
        <taxon>Arthropoda</taxon>
        <taxon>Crustacea</taxon>
        <taxon>Branchiopoda</taxon>
        <taxon>Diplostraca</taxon>
        <taxon>Cladocera</taxon>
        <taxon>Anomopoda</taxon>
        <taxon>Daphniidae</taxon>
        <taxon>Daphnia</taxon>
    </lineage>
</organism>
<keyword evidence="2" id="KW-1185">Reference proteome</keyword>
<accession>A0ABQ9YPG6</accession>